<reference evidence="1" key="1">
    <citation type="submission" date="2019-09" db="EMBL/GenBank/DDBJ databases">
        <title>Complete genome sequencing of four Arcobacter species reveals a diverse suite of mobile elements.</title>
        <authorList>
            <person name="Miller W.G."/>
            <person name="Yee E."/>
            <person name="Bono J.L."/>
        </authorList>
    </citation>
    <scope>NUCLEOTIDE SEQUENCE [LARGE SCALE GENOMIC DNA]</scope>
    <source>
        <strain evidence="1">LMG 26638</strain>
    </source>
</reference>
<dbReference type="KEGG" id="apai:APAC_1488"/>
<keyword evidence="2" id="KW-1185">Reference proteome</keyword>
<proteinExistence type="predicted"/>
<name>A0A5C2H6M2_9BACT</name>
<dbReference type="RefSeq" id="WP_170170135.1">
    <property type="nucleotide sequence ID" value="NZ_BMEF01000007.1"/>
</dbReference>
<sequence>MFDKIKNIFKKEETFSCVIFDGKMMKYMDLTQKQIDEIKNDAKYKDWTIQKKEEC</sequence>
<protein>
    <submittedName>
        <fullName evidence="1">Uncharacterized protein</fullName>
    </submittedName>
</protein>
<gene>
    <name evidence="1" type="ORF">APAC_1488</name>
</gene>
<evidence type="ECO:0000313" key="1">
    <source>
        <dbReference type="EMBL" id="QEP34597.1"/>
    </source>
</evidence>
<accession>A0A5C2H6M2</accession>
<organism evidence="1 2">
    <name type="scientific">Malaciobacter pacificus</name>
    <dbReference type="NCBI Taxonomy" id="1080223"/>
    <lineage>
        <taxon>Bacteria</taxon>
        <taxon>Pseudomonadati</taxon>
        <taxon>Campylobacterota</taxon>
        <taxon>Epsilonproteobacteria</taxon>
        <taxon>Campylobacterales</taxon>
        <taxon>Arcobacteraceae</taxon>
        <taxon>Malaciobacter</taxon>
    </lineage>
</organism>
<reference evidence="1" key="2">
    <citation type="submission" date="2019-09" db="EMBL/GenBank/DDBJ databases">
        <title>Taxonomic note: a critical rebuttal of the proposed division of the genus Arcobacter into six genera, emended descriptions of Arcobacter anaerophilus and the genus Arcobacter, and an assessment of genus-level boundaries for Epsilonproteobacteria using in silico genomic comparator tools.</title>
        <authorList>
            <person name="On S.L.W."/>
            <person name="Miller W.G."/>
            <person name="Biggs P."/>
            <person name="Cornelius A."/>
            <person name="Vandamme P."/>
        </authorList>
    </citation>
    <scope>NUCLEOTIDE SEQUENCE [LARGE SCALE GENOMIC DNA]</scope>
    <source>
        <strain evidence="1">LMG 26638</strain>
    </source>
</reference>
<evidence type="ECO:0000313" key="2">
    <source>
        <dbReference type="Proteomes" id="UP000322726"/>
    </source>
</evidence>
<dbReference type="Proteomes" id="UP000322726">
    <property type="component" value="Chromosome"/>
</dbReference>
<dbReference type="EMBL" id="CP035928">
    <property type="protein sequence ID" value="QEP34597.1"/>
    <property type="molecule type" value="Genomic_DNA"/>
</dbReference>
<dbReference type="AlphaFoldDB" id="A0A5C2H6M2"/>